<evidence type="ECO:0000256" key="6">
    <source>
        <dbReference type="ARBA" id="ARBA00023146"/>
    </source>
</evidence>
<evidence type="ECO:0000259" key="8">
    <source>
        <dbReference type="PROSITE" id="PS50862"/>
    </source>
</evidence>
<dbReference type="Gene3D" id="3.30.930.10">
    <property type="entry name" value="Bira Bifunctional Protein, Domain 2"/>
    <property type="match status" value="1"/>
</dbReference>
<feature type="region of interest" description="Aspartate" evidence="7">
    <location>
        <begin position="207"/>
        <end position="210"/>
    </location>
</feature>
<dbReference type="GO" id="GO:0005737">
    <property type="term" value="C:cytoplasm"/>
    <property type="evidence" value="ECO:0007669"/>
    <property type="project" value="UniProtKB-SubCell"/>
</dbReference>
<accession>A0A8J7U492</accession>
<dbReference type="PRINTS" id="PR01042">
    <property type="entry name" value="TRNASYNTHASP"/>
</dbReference>
<keyword evidence="7" id="KW-0963">Cytoplasm</keyword>
<keyword evidence="5 7" id="KW-0648">Protein biosynthesis</keyword>
<dbReference type="RefSeq" id="WP_207857602.1">
    <property type="nucleotide sequence ID" value="NZ_JAFREP010000004.1"/>
</dbReference>
<dbReference type="Gene3D" id="2.40.50.140">
    <property type="entry name" value="Nucleic acid-binding proteins"/>
    <property type="match status" value="1"/>
</dbReference>
<evidence type="ECO:0000256" key="5">
    <source>
        <dbReference type="ARBA" id="ARBA00022917"/>
    </source>
</evidence>
<dbReference type="InterPro" id="IPR002312">
    <property type="entry name" value="Asp/Asn-tRNA-synth_IIb"/>
</dbReference>
<dbReference type="CDD" id="cd04317">
    <property type="entry name" value="EcAspRS_like_N"/>
    <property type="match status" value="1"/>
</dbReference>
<keyword evidence="3 7" id="KW-0547">Nucleotide-binding</keyword>
<dbReference type="GO" id="GO:0005524">
    <property type="term" value="F:ATP binding"/>
    <property type="evidence" value="ECO:0007669"/>
    <property type="project" value="UniProtKB-UniRule"/>
</dbReference>
<comment type="subunit">
    <text evidence="7">Homodimer.</text>
</comment>
<dbReference type="NCBIfam" id="NF001750">
    <property type="entry name" value="PRK00476.1"/>
    <property type="match status" value="1"/>
</dbReference>
<keyword evidence="6 7" id="KW-0030">Aminoacyl-tRNA synthetase</keyword>
<dbReference type="InterPro" id="IPR047089">
    <property type="entry name" value="Asp-tRNA-ligase_1_N"/>
</dbReference>
<dbReference type="PANTHER" id="PTHR22594">
    <property type="entry name" value="ASPARTYL/LYSYL-TRNA SYNTHETASE"/>
    <property type="match status" value="1"/>
</dbReference>
<feature type="binding site" evidence="7">
    <location>
        <position position="183"/>
    </location>
    <ligand>
        <name>L-aspartate</name>
        <dbReference type="ChEBI" id="CHEBI:29991"/>
    </ligand>
</feature>
<name>A0A8J7U492_9BACT</name>
<feature type="domain" description="Aminoacyl-transfer RNA synthetases class-II family profile" evidence="8">
    <location>
        <begin position="150"/>
        <end position="563"/>
    </location>
</feature>
<gene>
    <name evidence="7 9" type="primary">aspS</name>
    <name evidence="9" type="ORF">J3U88_06140</name>
</gene>
<keyword evidence="10" id="KW-1185">Reference proteome</keyword>
<comment type="caution">
    <text evidence="7">Lacks conserved residue(s) required for the propagation of feature annotation.</text>
</comment>
<dbReference type="SUPFAM" id="SSF55261">
    <property type="entry name" value="GAD domain-like"/>
    <property type="match status" value="1"/>
</dbReference>
<sequence length="599" mass="67390">MLDHLGDLKRTHHCGELRSEQVGEKVTLLGWVAKRRDLGSLTFIDIRDRWGLTQLVLDPEYQAESHAKAKSVRTEYVLGVIGEVRARDAKTVNNKLATGEVEVFVQELFILNNAQTTPFPVKDDIDDVGEELRLKHRYLDLRRPALQKNFILRHQIGLTVRNYLNAKDFLELETPMLTKSTPEGARDYLVPSRVHKGSFYALPQSPQIFKQLFMVSGFERYFQITRCFRDEDLRADRQPEFTQIDMEMSFVQPDDVFNLLEGMMVEVLKLLNHDVQTPFPRLPYADAMDRFGSDKPDTRYAMELKDLSEAVAGCNFGVFADCVANNGVVKAVCAPGAASKSRKEIDSLESWLKQDYGIRGLAWLKYGENGVTGPIKKFLGEELCVKLFEQAGGGQGDIMFFVADTREKANQALGALRCRLAEMLDLIPENTFEFLWVTDFPLVEFDDQASRYVALHHPFTSPNDEDMNLLKDEPGKVRAKAYDLVLNGFEIGGGSIRIHRRDVQDAMFAALGLSPEEAEEKFGFLLNALSYGAPPHGGIALGFDRICMLMSGEKSLREVIAFPKTTSAYCLMTESPSRVAVDQLVDLGVTVLHAPKKES</sequence>
<comment type="caution">
    <text evidence="9">The sequence shown here is derived from an EMBL/GenBank/DDBJ whole genome shotgun (WGS) entry which is preliminary data.</text>
</comment>
<evidence type="ECO:0000256" key="1">
    <source>
        <dbReference type="ARBA" id="ARBA00006303"/>
    </source>
</evidence>
<dbReference type="Pfam" id="PF01336">
    <property type="entry name" value="tRNA_anti-codon"/>
    <property type="match status" value="1"/>
</dbReference>
<dbReference type="NCBIfam" id="TIGR00459">
    <property type="entry name" value="aspS_bact"/>
    <property type="match status" value="1"/>
</dbReference>
<dbReference type="InterPro" id="IPR004365">
    <property type="entry name" value="NA-bd_OB_tRNA"/>
</dbReference>
<comment type="similarity">
    <text evidence="1 7">Belongs to the class-II aminoacyl-tRNA synthetase family. Type 1 subfamily.</text>
</comment>
<dbReference type="GO" id="GO:0004815">
    <property type="term" value="F:aspartate-tRNA ligase activity"/>
    <property type="evidence" value="ECO:0007669"/>
    <property type="project" value="UniProtKB-UniRule"/>
</dbReference>
<dbReference type="InterPro" id="IPR029351">
    <property type="entry name" value="GAD_dom"/>
</dbReference>
<dbReference type="Pfam" id="PF00152">
    <property type="entry name" value="tRNA-synt_2"/>
    <property type="match status" value="1"/>
</dbReference>
<feature type="binding site" evidence="7">
    <location>
        <position position="238"/>
    </location>
    <ligand>
        <name>ATP</name>
        <dbReference type="ChEBI" id="CHEBI:30616"/>
    </ligand>
</feature>
<feature type="binding site" evidence="7">
    <location>
        <position position="497"/>
    </location>
    <ligand>
        <name>L-aspartate</name>
        <dbReference type="ChEBI" id="CHEBI:29991"/>
    </ligand>
</feature>
<evidence type="ECO:0000313" key="10">
    <source>
        <dbReference type="Proteomes" id="UP000664417"/>
    </source>
</evidence>
<evidence type="ECO:0000313" key="9">
    <source>
        <dbReference type="EMBL" id="MBO1318036.1"/>
    </source>
</evidence>
<feature type="binding site" evidence="7">
    <location>
        <position position="490"/>
    </location>
    <ligand>
        <name>ATP</name>
        <dbReference type="ChEBI" id="CHEBI:30616"/>
    </ligand>
</feature>
<proteinExistence type="inferred from homology"/>
<organism evidence="9 10">
    <name type="scientific">Acanthopleuribacter pedis</name>
    <dbReference type="NCBI Taxonomy" id="442870"/>
    <lineage>
        <taxon>Bacteria</taxon>
        <taxon>Pseudomonadati</taxon>
        <taxon>Acidobacteriota</taxon>
        <taxon>Holophagae</taxon>
        <taxon>Acanthopleuribacterales</taxon>
        <taxon>Acanthopleuribacteraceae</taxon>
        <taxon>Acanthopleuribacter</taxon>
    </lineage>
</organism>
<dbReference type="AlphaFoldDB" id="A0A8J7U492"/>
<reference evidence="9" key="1">
    <citation type="submission" date="2021-03" db="EMBL/GenBank/DDBJ databases">
        <authorList>
            <person name="Wang G."/>
        </authorList>
    </citation>
    <scope>NUCLEOTIDE SEQUENCE</scope>
    <source>
        <strain evidence="9">KCTC 12899</strain>
    </source>
</reference>
<evidence type="ECO:0000256" key="2">
    <source>
        <dbReference type="ARBA" id="ARBA00022598"/>
    </source>
</evidence>
<dbReference type="CDD" id="cd00777">
    <property type="entry name" value="AspRS_core"/>
    <property type="match status" value="1"/>
</dbReference>
<dbReference type="Gene3D" id="3.30.1360.30">
    <property type="entry name" value="GAD-like domain"/>
    <property type="match status" value="1"/>
</dbReference>
<dbReference type="InterPro" id="IPR006195">
    <property type="entry name" value="aa-tRNA-synth_II"/>
</dbReference>
<feature type="binding site" evidence="7">
    <location>
        <begin position="229"/>
        <end position="231"/>
    </location>
    <ligand>
        <name>ATP</name>
        <dbReference type="ChEBI" id="CHEBI:30616"/>
    </ligand>
</feature>
<dbReference type="Proteomes" id="UP000664417">
    <property type="component" value="Unassembled WGS sequence"/>
</dbReference>
<dbReference type="InterPro" id="IPR047090">
    <property type="entry name" value="AspRS_core"/>
</dbReference>
<dbReference type="InterPro" id="IPR004364">
    <property type="entry name" value="Aa-tRNA-synt_II"/>
</dbReference>
<dbReference type="SUPFAM" id="SSF55681">
    <property type="entry name" value="Class II aaRS and biotin synthetases"/>
    <property type="match status" value="1"/>
</dbReference>
<comment type="function">
    <text evidence="7">Catalyzes the attachment of L-aspartate to tRNA(Asp) in a two-step reaction: L-aspartate is first activated by ATP to form Asp-AMP and then transferred to the acceptor end of tRNA(Asp).</text>
</comment>
<feature type="binding site" evidence="7">
    <location>
        <position position="456"/>
    </location>
    <ligand>
        <name>L-aspartate</name>
        <dbReference type="ChEBI" id="CHEBI:29991"/>
    </ligand>
</feature>
<comment type="subcellular location">
    <subcellularLocation>
        <location evidence="7">Cytoplasm</location>
    </subcellularLocation>
</comment>
<dbReference type="PROSITE" id="PS50862">
    <property type="entry name" value="AA_TRNA_LIGASE_II"/>
    <property type="match status" value="1"/>
</dbReference>
<dbReference type="EC" id="6.1.1.12" evidence="7"/>
<dbReference type="InterPro" id="IPR004524">
    <property type="entry name" value="Asp-tRNA-ligase_1"/>
</dbReference>
<dbReference type="HAMAP" id="MF_00044">
    <property type="entry name" value="Asp_tRNA_synth_type1"/>
    <property type="match status" value="1"/>
</dbReference>
<evidence type="ECO:0000256" key="4">
    <source>
        <dbReference type="ARBA" id="ARBA00022840"/>
    </source>
</evidence>
<evidence type="ECO:0000256" key="3">
    <source>
        <dbReference type="ARBA" id="ARBA00022741"/>
    </source>
</evidence>
<evidence type="ECO:0000256" key="7">
    <source>
        <dbReference type="HAMAP-Rule" id="MF_00044"/>
    </source>
</evidence>
<keyword evidence="2 7" id="KW-0436">Ligase</keyword>
<keyword evidence="4 7" id="KW-0067">ATP-binding</keyword>
<dbReference type="EMBL" id="JAFREP010000004">
    <property type="protein sequence ID" value="MBO1318036.1"/>
    <property type="molecule type" value="Genomic_DNA"/>
</dbReference>
<dbReference type="SUPFAM" id="SSF50249">
    <property type="entry name" value="Nucleic acid-binding proteins"/>
    <property type="match status" value="1"/>
</dbReference>
<dbReference type="GO" id="GO:0003676">
    <property type="term" value="F:nucleic acid binding"/>
    <property type="evidence" value="ECO:0007669"/>
    <property type="project" value="InterPro"/>
</dbReference>
<dbReference type="InterPro" id="IPR012340">
    <property type="entry name" value="NA-bd_OB-fold"/>
</dbReference>
<comment type="catalytic activity">
    <reaction evidence="7">
        <text>tRNA(Asp) + L-aspartate + ATP = L-aspartyl-tRNA(Asp) + AMP + diphosphate</text>
        <dbReference type="Rhea" id="RHEA:19649"/>
        <dbReference type="Rhea" id="RHEA-COMP:9660"/>
        <dbReference type="Rhea" id="RHEA-COMP:9678"/>
        <dbReference type="ChEBI" id="CHEBI:29991"/>
        <dbReference type="ChEBI" id="CHEBI:30616"/>
        <dbReference type="ChEBI" id="CHEBI:33019"/>
        <dbReference type="ChEBI" id="CHEBI:78442"/>
        <dbReference type="ChEBI" id="CHEBI:78516"/>
        <dbReference type="ChEBI" id="CHEBI:456215"/>
        <dbReference type="EC" id="6.1.1.12"/>
    </reaction>
</comment>
<feature type="binding site" evidence="7">
    <location>
        <begin position="542"/>
        <end position="545"/>
    </location>
    <ligand>
        <name>ATP</name>
        <dbReference type="ChEBI" id="CHEBI:30616"/>
    </ligand>
</feature>
<feature type="binding site" evidence="7">
    <location>
        <position position="229"/>
    </location>
    <ligand>
        <name>L-aspartate</name>
        <dbReference type="ChEBI" id="CHEBI:29991"/>
    </ligand>
</feature>
<dbReference type="InterPro" id="IPR045864">
    <property type="entry name" value="aa-tRNA-synth_II/BPL/LPL"/>
</dbReference>
<dbReference type="Pfam" id="PF02938">
    <property type="entry name" value="GAD"/>
    <property type="match status" value="1"/>
</dbReference>
<dbReference type="GO" id="GO:0006422">
    <property type="term" value="P:aspartyl-tRNA aminoacylation"/>
    <property type="evidence" value="ECO:0007669"/>
    <property type="project" value="UniProtKB-UniRule"/>
</dbReference>
<dbReference type="InterPro" id="IPR004115">
    <property type="entry name" value="GAD-like_sf"/>
</dbReference>
<dbReference type="PANTHER" id="PTHR22594:SF5">
    <property type="entry name" value="ASPARTATE--TRNA LIGASE, MITOCHONDRIAL"/>
    <property type="match status" value="1"/>
</dbReference>
<protein>
    <recommendedName>
        <fullName evidence="7">Aspartate--tRNA ligase</fullName>
        <ecNumber evidence="7">6.1.1.12</ecNumber>
    </recommendedName>
    <alternativeName>
        <fullName evidence="7">Aspartyl-tRNA synthetase</fullName>
        <shortName evidence="7">AspRS</shortName>
    </alternativeName>
</protein>